<dbReference type="Proteomes" id="UP001235840">
    <property type="component" value="Unassembled WGS sequence"/>
</dbReference>
<sequence length="309" mass="36665">MNWIDHESYVELYPPKEFNFEECLTFLNRSPLEIIYQIKEDTIYKLLKVRETLILCKIDYNNNHNNPSITIEFPIHIPSNQCRKEIAEYVWEWFDLDQDLKEFYLMANQDSILKPLSHKYYGLRIIGIPDLFEALVWAIIGQQINLTFAYTLKKRFSEQFGESQLFEGETYWLFPTPKKVASLQVDDLRELQFTTRKAEYIINMANAMANGELSKELLLQQKDYQDIHKSLMKIRGVGAWTADYAIMKCLHYTNAFPIADVGLHNALKNLLKLDRKPTIEEIEEYAIHWEGWQAYATFYLWRSLYDNNL</sequence>
<feature type="domain" description="HhH-GPD" evidence="6">
    <location>
        <begin position="140"/>
        <end position="305"/>
    </location>
</feature>
<keyword evidence="7" id="KW-0326">Glycosidase</keyword>
<evidence type="ECO:0000256" key="5">
    <source>
        <dbReference type="ARBA" id="ARBA00023204"/>
    </source>
</evidence>
<dbReference type="Pfam" id="PF07934">
    <property type="entry name" value="OGG_N"/>
    <property type="match status" value="1"/>
</dbReference>
<evidence type="ECO:0000256" key="2">
    <source>
        <dbReference type="ARBA" id="ARBA00012000"/>
    </source>
</evidence>
<dbReference type="EMBL" id="JAUSTY010000022">
    <property type="protein sequence ID" value="MDQ0168018.1"/>
    <property type="molecule type" value="Genomic_DNA"/>
</dbReference>
<keyword evidence="4 7" id="KW-0378">Hydrolase</keyword>
<evidence type="ECO:0000313" key="7">
    <source>
        <dbReference type="EMBL" id="MDQ0168018.1"/>
    </source>
</evidence>
<dbReference type="PANTHER" id="PTHR43003:SF12">
    <property type="entry name" value="DNA-3-METHYLADENINE GLYCOSYLASE"/>
    <property type="match status" value="1"/>
</dbReference>
<dbReference type="CDD" id="cd00056">
    <property type="entry name" value="ENDO3c"/>
    <property type="match status" value="1"/>
</dbReference>
<evidence type="ECO:0000313" key="8">
    <source>
        <dbReference type="Proteomes" id="UP001235840"/>
    </source>
</evidence>
<accession>A0ABT9W452</accession>
<dbReference type="PANTHER" id="PTHR43003">
    <property type="entry name" value="DNA-3-METHYLADENINE GLYCOSYLASE"/>
    <property type="match status" value="1"/>
</dbReference>
<dbReference type="RefSeq" id="WP_307397431.1">
    <property type="nucleotide sequence ID" value="NZ_BAAADK010000017.1"/>
</dbReference>
<reference evidence="7 8" key="1">
    <citation type="submission" date="2023-07" db="EMBL/GenBank/DDBJ databases">
        <title>Genomic Encyclopedia of Type Strains, Phase IV (KMG-IV): sequencing the most valuable type-strain genomes for metagenomic binning, comparative biology and taxonomic classification.</title>
        <authorList>
            <person name="Goeker M."/>
        </authorList>
    </citation>
    <scope>NUCLEOTIDE SEQUENCE [LARGE SCALE GENOMIC DNA]</scope>
    <source>
        <strain evidence="7 8">DSM 12751</strain>
    </source>
</reference>
<evidence type="ECO:0000256" key="4">
    <source>
        <dbReference type="ARBA" id="ARBA00022801"/>
    </source>
</evidence>
<keyword evidence="5" id="KW-0234">DNA repair</keyword>
<dbReference type="InterPro" id="IPR037046">
    <property type="entry name" value="AlkA_N_sf"/>
</dbReference>
<dbReference type="SMART" id="SM00478">
    <property type="entry name" value="ENDO3c"/>
    <property type="match status" value="1"/>
</dbReference>
<dbReference type="Gene3D" id="1.10.340.30">
    <property type="entry name" value="Hypothetical protein, domain 2"/>
    <property type="match status" value="1"/>
</dbReference>
<keyword evidence="8" id="KW-1185">Reference proteome</keyword>
<gene>
    <name evidence="7" type="ORF">J2S11_003948</name>
</gene>
<proteinExistence type="predicted"/>
<comment type="caution">
    <text evidence="7">The sequence shown here is derived from an EMBL/GenBank/DDBJ whole genome shotgun (WGS) entry which is preliminary data.</text>
</comment>
<dbReference type="EC" id="3.2.2.21" evidence="2"/>
<evidence type="ECO:0000256" key="3">
    <source>
        <dbReference type="ARBA" id="ARBA00022763"/>
    </source>
</evidence>
<keyword evidence="3" id="KW-0227">DNA damage</keyword>
<protein>
    <recommendedName>
        <fullName evidence="2">DNA-3-methyladenine glycosylase II</fullName>
        <ecNumber evidence="2">3.2.2.21</ecNumber>
    </recommendedName>
</protein>
<dbReference type="InterPro" id="IPR003265">
    <property type="entry name" value="HhH-GPD_domain"/>
</dbReference>
<evidence type="ECO:0000256" key="1">
    <source>
        <dbReference type="ARBA" id="ARBA00000086"/>
    </source>
</evidence>
<dbReference type="Pfam" id="PF00730">
    <property type="entry name" value="HhH-GPD"/>
    <property type="match status" value="1"/>
</dbReference>
<dbReference type="InterPro" id="IPR011257">
    <property type="entry name" value="DNA_glycosylase"/>
</dbReference>
<dbReference type="GO" id="GO:0003905">
    <property type="term" value="F:alkylbase DNA N-glycosylase activity"/>
    <property type="evidence" value="ECO:0007669"/>
    <property type="project" value="UniProtKB-EC"/>
</dbReference>
<dbReference type="InterPro" id="IPR012904">
    <property type="entry name" value="OGG_N"/>
</dbReference>
<dbReference type="InterPro" id="IPR023170">
    <property type="entry name" value="HhH_base_excis_C"/>
</dbReference>
<name>A0ABT9W452_9BACI</name>
<comment type="catalytic activity">
    <reaction evidence="1">
        <text>Hydrolysis of alkylated DNA, releasing 3-methyladenine, 3-methylguanine, 7-methylguanine and 7-methyladenine.</text>
        <dbReference type="EC" id="3.2.2.21"/>
    </reaction>
</comment>
<dbReference type="Gene3D" id="1.10.1670.10">
    <property type="entry name" value="Helix-hairpin-Helix base-excision DNA repair enzymes (C-terminal)"/>
    <property type="match status" value="1"/>
</dbReference>
<dbReference type="InterPro" id="IPR051912">
    <property type="entry name" value="Alkylbase_DNA_Glycosylase/TA"/>
</dbReference>
<evidence type="ECO:0000259" key="6">
    <source>
        <dbReference type="SMART" id="SM00478"/>
    </source>
</evidence>
<dbReference type="Gene3D" id="3.30.310.20">
    <property type="entry name" value="DNA-3-methyladenine glycosylase AlkA, N-terminal domain"/>
    <property type="match status" value="1"/>
</dbReference>
<dbReference type="SUPFAM" id="SSF48150">
    <property type="entry name" value="DNA-glycosylase"/>
    <property type="match status" value="1"/>
</dbReference>
<organism evidence="7 8">
    <name type="scientific">Caldalkalibacillus horti</name>
    <dbReference type="NCBI Taxonomy" id="77523"/>
    <lineage>
        <taxon>Bacteria</taxon>
        <taxon>Bacillati</taxon>
        <taxon>Bacillota</taxon>
        <taxon>Bacilli</taxon>
        <taxon>Bacillales</taxon>
        <taxon>Bacillaceae</taxon>
        <taxon>Caldalkalibacillus</taxon>
    </lineage>
</organism>